<name>A0ABU8VEF9_9BURK</name>
<dbReference type="Proteomes" id="UP001365846">
    <property type="component" value="Unassembled WGS sequence"/>
</dbReference>
<evidence type="ECO:0008006" key="3">
    <source>
        <dbReference type="Google" id="ProtNLM"/>
    </source>
</evidence>
<organism evidence="1 2">
    <name type="scientific">Variovorax ureilyticus</name>
    <dbReference type="NCBI Taxonomy" id="1836198"/>
    <lineage>
        <taxon>Bacteria</taxon>
        <taxon>Pseudomonadati</taxon>
        <taxon>Pseudomonadota</taxon>
        <taxon>Betaproteobacteria</taxon>
        <taxon>Burkholderiales</taxon>
        <taxon>Comamonadaceae</taxon>
        <taxon>Variovorax</taxon>
    </lineage>
</organism>
<gene>
    <name evidence="1" type="ORF">WKW77_13280</name>
</gene>
<dbReference type="EMBL" id="JBBKZU010000005">
    <property type="protein sequence ID" value="MEJ8812047.1"/>
    <property type="molecule type" value="Genomic_DNA"/>
</dbReference>
<dbReference type="RefSeq" id="WP_340357314.1">
    <property type="nucleotide sequence ID" value="NZ_JBBKZU010000005.1"/>
</dbReference>
<comment type="caution">
    <text evidence="1">The sequence shown here is derived from an EMBL/GenBank/DDBJ whole genome shotgun (WGS) entry which is preliminary data.</text>
</comment>
<proteinExistence type="predicted"/>
<protein>
    <recommendedName>
        <fullName evidence="3">ATPase with chaperone activity</fullName>
    </recommendedName>
</protein>
<accession>A0ABU8VEF9</accession>
<reference evidence="1 2" key="1">
    <citation type="submission" date="2024-03" db="EMBL/GenBank/DDBJ databases">
        <title>Novel species of the genus Variovorax.</title>
        <authorList>
            <person name="Liu Q."/>
            <person name="Xin Y.-H."/>
        </authorList>
    </citation>
    <scope>NUCLEOTIDE SEQUENCE [LARGE SCALE GENOMIC DNA]</scope>
    <source>
        <strain evidence="1 2">KACC 18899</strain>
    </source>
</reference>
<keyword evidence="2" id="KW-1185">Reference proteome</keyword>
<evidence type="ECO:0000313" key="2">
    <source>
        <dbReference type="Proteomes" id="UP001365846"/>
    </source>
</evidence>
<sequence length="109" mass="12125">MSDDYQIEIPPSFFALFTDRRQRLSEPLAVVRERYEVCEDLANHLVQQALTLHHVAVPSEEEILGKIHAGLAATGSGLSPAEAQWITRRLAELLGWRDPSFDNAAGTPD</sequence>
<evidence type="ECO:0000313" key="1">
    <source>
        <dbReference type="EMBL" id="MEJ8812047.1"/>
    </source>
</evidence>